<evidence type="ECO:0000313" key="4">
    <source>
        <dbReference type="Proteomes" id="UP000026961"/>
    </source>
</evidence>
<dbReference type="EnsemblPlants" id="OGLUM09G04300.1">
    <property type="protein sequence ID" value="OGLUM09G04300.1"/>
    <property type="gene ID" value="OGLUM09G04300"/>
</dbReference>
<reference evidence="3" key="1">
    <citation type="submission" date="2015-04" db="UniProtKB">
        <authorList>
            <consortium name="EnsemblPlants"/>
        </authorList>
    </citation>
    <scope>IDENTIFICATION</scope>
</reference>
<dbReference type="Proteomes" id="UP000026961">
    <property type="component" value="Chromosome 9"/>
</dbReference>
<keyword evidence="4" id="KW-1185">Reference proteome</keyword>
<dbReference type="Gramene" id="OGLUM09G04300.1">
    <property type="protein sequence ID" value="OGLUM09G04300.1"/>
    <property type="gene ID" value="OGLUM09G04300"/>
</dbReference>
<evidence type="ECO:0000256" key="2">
    <source>
        <dbReference type="SAM" id="SignalP"/>
    </source>
</evidence>
<feature type="chain" id="PRO_5002354195" description="Secreted protein" evidence="2">
    <location>
        <begin position="20"/>
        <end position="100"/>
    </location>
</feature>
<evidence type="ECO:0000256" key="1">
    <source>
        <dbReference type="SAM" id="MobiDB-lite"/>
    </source>
</evidence>
<accession>A0A0E0B0Q8</accession>
<evidence type="ECO:0000313" key="3">
    <source>
        <dbReference type="EnsemblPlants" id="OGLUM09G04300.1"/>
    </source>
</evidence>
<proteinExistence type="predicted"/>
<protein>
    <recommendedName>
        <fullName evidence="5">Secreted protein</fullName>
    </recommendedName>
</protein>
<reference evidence="3" key="2">
    <citation type="submission" date="2018-05" db="EMBL/GenBank/DDBJ databases">
        <title>OgluRS3 (Oryza glumaepatula Reference Sequence Version 3).</title>
        <authorList>
            <person name="Zhang J."/>
            <person name="Kudrna D."/>
            <person name="Lee S."/>
            <person name="Talag J."/>
            <person name="Welchert J."/>
            <person name="Wing R.A."/>
        </authorList>
    </citation>
    <scope>NUCLEOTIDE SEQUENCE [LARGE SCALE GENOMIC DNA]</scope>
</reference>
<feature type="region of interest" description="Disordered" evidence="1">
    <location>
        <begin position="65"/>
        <end position="100"/>
    </location>
</feature>
<name>A0A0E0B0Q8_9ORYZ</name>
<keyword evidence="2" id="KW-0732">Signal</keyword>
<sequence>MQQIMAKLVVVFSRAAVVGVNDGGSASGGVLRGEVPFRACMCLYGTPGDSLEVVCAPAKLGQRWRTEERSGGGGKQQCDDVGFLRSSGCQGEKGNGLEMP</sequence>
<dbReference type="HOGENOM" id="CLU_2363302_0_0_1"/>
<dbReference type="AlphaFoldDB" id="A0A0E0B0Q8"/>
<feature type="signal peptide" evidence="2">
    <location>
        <begin position="1"/>
        <end position="19"/>
    </location>
</feature>
<evidence type="ECO:0008006" key="5">
    <source>
        <dbReference type="Google" id="ProtNLM"/>
    </source>
</evidence>
<organism evidence="3">
    <name type="scientific">Oryza glumipatula</name>
    <dbReference type="NCBI Taxonomy" id="40148"/>
    <lineage>
        <taxon>Eukaryota</taxon>
        <taxon>Viridiplantae</taxon>
        <taxon>Streptophyta</taxon>
        <taxon>Embryophyta</taxon>
        <taxon>Tracheophyta</taxon>
        <taxon>Spermatophyta</taxon>
        <taxon>Magnoliopsida</taxon>
        <taxon>Liliopsida</taxon>
        <taxon>Poales</taxon>
        <taxon>Poaceae</taxon>
        <taxon>BOP clade</taxon>
        <taxon>Oryzoideae</taxon>
        <taxon>Oryzeae</taxon>
        <taxon>Oryzinae</taxon>
        <taxon>Oryza</taxon>
    </lineage>
</organism>